<dbReference type="Pfam" id="PF03466">
    <property type="entry name" value="LysR_substrate"/>
    <property type="match status" value="1"/>
</dbReference>
<keyword evidence="2" id="KW-0805">Transcription regulation</keyword>
<dbReference type="InterPro" id="IPR005119">
    <property type="entry name" value="LysR_subst-bd"/>
</dbReference>
<dbReference type="PANTHER" id="PTHR30419:SF8">
    <property type="entry name" value="NITROGEN ASSIMILATION TRANSCRIPTIONAL ACTIVATOR-RELATED"/>
    <property type="match status" value="1"/>
</dbReference>
<dbReference type="GO" id="GO:0003677">
    <property type="term" value="F:DNA binding"/>
    <property type="evidence" value="ECO:0007669"/>
    <property type="project" value="UniProtKB-KW"/>
</dbReference>
<comment type="caution">
    <text evidence="7">The sequence shown here is derived from an EMBL/GenBank/DDBJ whole genome shotgun (WGS) entry which is preliminary data.</text>
</comment>
<keyword evidence="8" id="KW-1185">Reference proteome</keyword>
<evidence type="ECO:0000256" key="2">
    <source>
        <dbReference type="ARBA" id="ARBA00023015"/>
    </source>
</evidence>
<name>A0A934SWL9_9BURK</name>
<protein>
    <submittedName>
        <fullName evidence="7">LysR family transcriptional regulator</fullName>
    </submittedName>
</protein>
<evidence type="ECO:0000256" key="1">
    <source>
        <dbReference type="ARBA" id="ARBA00009437"/>
    </source>
</evidence>
<dbReference type="FunFam" id="1.10.10.10:FF:000001">
    <property type="entry name" value="LysR family transcriptional regulator"/>
    <property type="match status" value="1"/>
</dbReference>
<gene>
    <name evidence="7" type="ORF">JJB74_18980</name>
</gene>
<dbReference type="InterPro" id="IPR036390">
    <property type="entry name" value="WH_DNA-bd_sf"/>
</dbReference>
<dbReference type="AlphaFoldDB" id="A0A934SWL9"/>
<dbReference type="PRINTS" id="PR00039">
    <property type="entry name" value="HTHLYSR"/>
</dbReference>
<dbReference type="SUPFAM" id="SSF53850">
    <property type="entry name" value="Periplasmic binding protein-like II"/>
    <property type="match status" value="1"/>
</dbReference>
<evidence type="ECO:0000256" key="5">
    <source>
        <dbReference type="SAM" id="MobiDB-lite"/>
    </source>
</evidence>
<keyword evidence="4" id="KW-0804">Transcription</keyword>
<comment type="similarity">
    <text evidence="1">Belongs to the LysR transcriptional regulatory family.</text>
</comment>
<proteinExistence type="inferred from homology"/>
<dbReference type="EMBL" id="JAEPBG010000008">
    <property type="protein sequence ID" value="MBK4736715.1"/>
    <property type="molecule type" value="Genomic_DNA"/>
</dbReference>
<evidence type="ECO:0000256" key="4">
    <source>
        <dbReference type="ARBA" id="ARBA00023163"/>
    </source>
</evidence>
<feature type="domain" description="HTH lysR-type" evidence="6">
    <location>
        <begin position="1"/>
        <end position="60"/>
    </location>
</feature>
<dbReference type="PANTHER" id="PTHR30419">
    <property type="entry name" value="HTH-TYPE TRANSCRIPTIONAL REGULATOR YBHD"/>
    <property type="match status" value="1"/>
</dbReference>
<organism evidence="7 8">
    <name type="scientific">Noviherbaspirillum pedocola</name>
    <dbReference type="NCBI Taxonomy" id="2801341"/>
    <lineage>
        <taxon>Bacteria</taxon>
        <taxon>Pseudomonadati</taxon>
        <taxon>Pseudomonadota</taxon>
        <taxon>Betaproteobacteria</taxon>
        <taxon>Burkholderiales</taxon>
        <taxon>Oxalobacteraceae</taxon>
        <taxon>Noviherbaspirillum</taxon>
    </lineage>
</organism>
<dbReference type="InterPro" id="IPR050950">
    <property type="entry name" value="HTH-type_LysR_regulators"/>
</dbReference>
<dbReference type="InterPro" id="IPR036388">
    <property type="entry name" value="WH-like_DNA-bd_sf"/>
</dbReference>
<evidence type="ECO:0000313" key="7">
    <source>
        <dbReference type="EMBL" id="MBK4736715.1"/>
    </source>
</evidence>
<sequence>MDLRCLRYFVAVAKAGSFSRAAGELHVTQPTLSKAIGQLEAELDVSLLERGRRGVSVRLTPAGELTFGHACALLDRRRQLVSELAAMRELGTGELALGVAPLGGAEIFAPMLARFRRSYPGIEVKIVQSGSRRLEQGVLDGTLELATTLLPLRPEFDFVMLRDDAMAVLLPAGHHLVGRPQLSLAEMEDLPLVMFDKTFVIAHMLRTAFRDEGLRLKEVTHTDHLDFALALVTAEAGGLVLPSFIAQQVANDRLAVVPLAHPTLRWRLVLAWRRDAPLSAAAQAWLGVVRAMTQPGMPQQNMSPQNLPSQNLPSY</sequence>
<keyword evidence="3" id="KW-0238">DNA-binding</keyword>
<accession>A0A934SWL9</accession>
<dbReference type="Gene3D" id="1.10.10.10">
    <property type="entry name" value="Winged helix-like DNA-binding domain superfamily/Winged helix DNA-binding domain"/>
    <property type="match status" value="1"/>
</dbReference>
<dbReference type="Gene3D" id="3.40.190.290">
    <property type="match status" value="1"/>
</dbReference>
<dbReference type="PROSITE" id="PS50931">
    <property type="entry name" value="HTH_LYSR"/>
    <property type="match status" value="1"/>
</dbReference>
<reference evidence="7" key="1">
    <citation type="submission" date="2021-01" db="EMBL/GenBank/DDBJ databases">
        <title>Genome sequence of strain Noviherbaspirillum sp. DKR-6.</title>
        <authorList>
            <person name="Chaudhary D.K."/>
        </authorList>
    </citation>
    <scope>NUCLEOTIDE SEQUENCE</scope>
    <source>
        <strain evidence="7">DKR-6</strain>
    </source>
</reference>
<dbReference type="Pfam" id="PF00126">
    <property type="entry name" value="HTH_1"/>
    <property type="match status" value="1"/>
</dbReference>
<dbReference type="RefSeq" id="WP_200594407.1">
    <property type="nucleotide sequence ID" value="NZ_JAEPBG010000008.1"/>
</dbReference>
<evidence type="ECO:0000256" key="3">
    <source>
        <dbReference type="ARBA" id="ARBA00023125"/>
    </source>
</evidence>
<evidence type="ECO:0000313" key="8">
    <source>
        <dbReference type="Proteomes" id="UP000622890"/>
    </source>
</evidence>
<feature type="region of interest" description="Disordered" evidence="5">
    <location>
        <begin position="296"/>
        <end position="315"/>
    </location>
</feature>
<evidence type="ECO:0000259" key="6">
    <source>
        <dbReference type="PROSITE" id="PS50931"/>
    </source>
</evidence>
<dbReference type="InterPro" id="IPR000847">
    <property type="entry name" value="LysR_HTH_N"/>
</dbReference>
<dbReference type="SUPFAM" id="SSF46785">
    <property type="entry name" value="Winged helix' DNA-binding domain"/>
    <property type="match status" value="1"/>
</dbReference>
<dbReference type="GO" id="GO:0005829">
    <property type="term" value="C:cytosol"/>
    <property type="evidence" value="ECO:0007669"/>
    <property type="project" value="TreeGrafter"/>
</dbReference>
<dbReference type="Proteomes" id="UP000622890">
    <property type="component" value="Unassembled WGS sequence"/>
</dbReference>
<dbReference type="GO" id="GO:0003700">
    <property type="term" value="F:DNA-binding transcription factor activity"/>
    <property type="evidence" value="ECO:0007669"/>
    <property type="project" value="InterPro"/>
</dbReference>